<dbReference type="InterPro" id="IPR017439">
    <property type="entry name" value="Amidohydrolase"/>
</dbReference>
<dbReference type="Pfam" id="PF07687">
    <property type="entry name" value="M20_dimer"/>
    <property type="match status" value="1"/>
</dbReference>
<dbReference type="Gene3D" id="3.30.70.360">
    <property type="match status" value="1"/>
</dbReference>
<dbReference type="PANTHER" id="PTHR11014">
    <property type="entry name" value="PEPTIDASE M20 FAMILY MEMBER"/>
    <property type="match status" value="1"/>
</dbReference>
<evidence type="ECO:0000259" key="2">
    <source>
        <dbReference type="Pfam" id="PF07687"/>
    </source>
</evidence>
<feature type="binding site" evidence="1">
    <location>
        <position position="169"/>
    </location>
    <ligand>
        <name>Mn(2+)</name>
        <dbReference type="ChEBI" id="CHEBI:29035"/>
        <label>2</label>
    </ligand>
</feature>
<keyword evidence="1" id="KW-0479">Metal-binding</keyword>
<dbReference type="EMBL" id="AECS01000010">
    <property type="protein sequence ID" value="EFQ04839.1"/>
    <property type="molecule type" value="Genomic_DNA"/>
</dbReference>
<evidence type="ECO:0000313" key="4">
    <source>
        <dbReference type="Proteomes" id="UP000003195"/>
    </source>
</evidence>
<reference evidence="3 4" key="1">
    <citation type="submission" date="2010-08" db="EMBL/GenBank/DDBJ databases">
        <authorList>
            <person name="Weinstock G."/>
            <person name="Sodergren E."/>
            <person name="Clifton S."/>
            <person name="Fulton L."/>
            <person name="Fulton B."/>
            <person name="Courtney L."/>
            <person name="Fronick C."/>
            <person name="Harrison M."/>
            <person name="Strong C."/>
            <person name="Farmer C."/>
            <person name="Delahaunty K."/>
            <person name="Markovic C."/>
            <person name="Hall O."/>
            <person name="Minx P."/>
            <person name="Tomlinson C."/>
            <person name="Mitreva M."/>
            <person name="Hou S."/>
            <person name="Chen J."/>
            <person name="Wollam A."/>
            <person name="Pepin K.H."/>
            <person name="Johnson M."/>
            <person name="Bhonagiri V."/>
            <person name="Zhang X."/>
            <person name="Suruliraj S."/>
            <person name="Warren W."/>
            <person name="Chinwalla A."/>
            <person name="Mardis E.R."/>
            <person name="Wilson R.K."/>
        </authorList>
    </citation>
    <scope>NUCLEOTIDE SEQUENCE [LARGE SCALE GENOMIC DNA]</scope>
    <source>
        <strain evidence="3 4">F0359</strain>
    </source>
</reference>
<feature type="binding site" evidence="1">
    <location>
        <position position="106"/>
    </location>
    <ligand>
        <name>Mn(2+)</name>
        <dbReference type="ChEBI" id="CHEBI:29035"/>
        <label>2</label>
    </ligand>
</feature>
<comment type="caution">
    <text evidence="3">The sequence shown here is derived from an EMBL/GenBank/DDBJ whole genome shotgun (WGS) entry which is preliminary data.</text>
</comment>
<gene>
    <name evidence="3" type="ORF">HMPREF9429_00337</name>
</gene>
<dbReference type="RefSeq" id="WP_006941162.1">
    <property type="nucleotide sequence ID" value="NZ_GL538184.1"/>
</dbReference>
<feature type="domain" description="Peptidase M20 dimerisation" evidence="2">
    <location>
        <begin position="189"/>
        <end position="281"/>
    </location>
</feature>
<comment type="cofactor">
    <cofactor evidence="1">
        <name>Mn(2+)</name>
        <dbReference type="ChEBI" id="CHEBI:29035"/>
    </cofactor>
    <text evidence="1">The Mn(2+) ion enhances activity.</text>
</comment>
<dbReference type="CDD" id="cd03886">
    <property type="entry name" value="M20_Acy1"/>
    <property type="match status" value="1"/>
</dbReference>
<dbReference type="SUPFAM" id="SSF55031">
    <property type="entry name" value="Bacterial exopeptidase dimerisation domain"/>
    <property type="match status" value="1"/>
</dbReference>
<dbReference type="Gene3D" id="3.40.630.10">
    <property type="entry name" value="Zn peptidases"/>
    <property type="match status" value="1"/>
</dbReference>
<dbReference type="NCBIfam" id="TIGR01891">
    <property type="entry name" value="amidohydrolases"/>
    <property type="match status" value="1"/>
</dbReference>
<feature type="binding site" evidence="1">
    <location>
        <position position="369"/>
    </location>
    <ligand>
        <name>Mn(2+)</name>
        <dbReference type="ChEBI" id="CHEBI:29035"/>
        <label>2</label>
    </ligand>
</feature>
<keyword evidence="3" id="KW-0378">Hydrolase</keyword>
<sequence length="423" mass="46720">MIPIKELAHKERDLIVSLRRHFHEYPELSHNEFATMDYIEARLHEWNIPTVRVPQGGIIATVDSGKPGWTALVRADIDALAIQEKENNLSSKKVVLSKTDGVMHACGHDGHMAMALTEAKILSDHKDAWTGKVLFVFEQAEEIGERGVSQILRYLHDHNIHVDMGYTTHVMWRLPAGKVGIVYDTAMAGAFFFNVTLHGYGGHGSRPDMANSPIEAFISIQNELRAYRMRAVAPEQSLTYSVGCVNAGSKANIIPSELSFAGTMRCTDNENGKAFRSFFLRTCTRIAEEYGCTAEFTEDQYIPVTFNNKELVDMARRAVVTQLGEDALDADCPMWMASETFAALQNIYPSVLFFTGIQSDKVGSGAPHHTPEFDLDEDGLEAGVGAALAYILTGLEEKPATPSFKAENLDTVLALLDAKHLGE</sequence>
<keyword evidence="1" id="KW-0464">Manganese</keyword>
<keyword evidence="4" id="KW-1185">Reference proteome</keyword>
<dbReference type="InterPro" id="IPR002933">
    <property type="entry name" value="Peptidase_M20"/>
</dbReference>
<dbReference type="Pfam" id="PF01546">
    <property type="entry name" value="Peptidase_M20"/>
    <property type="match status" value="1"/>
</dbReference>
<evidence type="ECO:0000256" key="1">
    <source>
        <dbReference type="PIRSR" id="PIRSR005962-1"/>
    </source>
</evidence>
<dbReference type="OrthoDB" id="1633187at2"/>
<protein>
    <submittedName>
        <fullName evidence="3">Amidohydrolase</fullName>
    </submittedName>
</protein>
<dbReference type="Proteomes" id="UP000003195">
    <property type="component" value="Unassembled WGS sequence"/>
</dbReference>
<dbReference type="SUPFAM" id="SSF53187">
    <property type="entry name" value="Zn-dependent exopeptidases"/>
    <property type="match status" value="1"/>
</dbReference>
<dbReference type="PIRSF" id="PIRSF005962">
    <property type="entry name" value="Pept_M20D_amidohydro"/>
    <property type="match status" value="1"/>
</dbReference>
<feature type="binding site" evidence="1">
    <location>
        <position position="142"/>
    </location>
    <ligand>
        <name>Mn(2+)</name>
        <dbReference type="ChEBI" id="CHEBI:29035"/>
        <label>2</label>
    </ligand>
</feature>
<dbReference type="STRING" id="706434.HMPREF9429_00337"/>
<name>E2ZA77_9FIRM</name>
<dbReference type="AlphaFoldDB" id="E2ZA77"/>
<dbReference type="GO" id="GO:0016787">
    <property type="term" value="F:hydrolase activity"/>
    <property type="evidence" value="ECO:0007669"/>
    <property type="project" value="UniProtKB-KW"/>
</dbReference>
<dbReference type="HOGENOM" id="CLU_023257_0_1_9"/>
<dbReference type="GO" id="GO:0046872">
    <property type="term" value="F:metal ion binding"/>
    <property type="evidence" value="ECO:0007669"/>
    <property type="project" value="UniProtKB-KW"/>
</dbReference>
<dbReference type="PANTHER" id="PTHR11014:SF63">
    <property type="entry name" value="METALLOPEPTIDASE, PUTATIVE (AFU_ORTHOLOGUE AFUA_6G09600)-RELATED"/>
    <property type="match status" value="1"/>
</dbReference>
<accession>E2ZA77</accession>
<proteinExistence type="predicted"/>
<dbReference type="eggNOG" id="COG1473">
    <property type="taxonomic scope" value="Bacteria"/>
</dbReference>
<organism evidence="3 4">
    <name type="scientific">Megasphaera micronuciformis F0359</name>
    <dbReference type="NCBI Taxonomy" id="706434"/>
    <lineage>
        <taxon>Bacteria</taxon>
        <taxon>Bacillati</taxon>
        <taxon>Bacillota</taxon>
        <taxon>Negativicutes</taxon>
        <taxon>Veillonellales</taxon>
        <taxon>Veillonellaceae</taxon>
        <taxon>Megasphaera</taxon>
    </lineage>
</organism>
<dbReference type="InterPro" id="IPR036264">
    <property type="entry name" value="Bact_exopeptidase_dim_dom"/>
</dbReference>
<evidence type="ECO:0000313" key="3">
    <source>
        <dbReference type="EMBL" id="EFQ04839.1"/>
    </source>
</evidence>
<feature type="binding site" evidence="1">
    <location>
        <position position="108"/>
    </location>
    <ligand>
        <name>Mn(2+)</name>
        <dbReference type="ChEBI" id="CHEBI:29035"/>
        <label>2</label>
    </ligand>
</feature>
<dbReference type="InterPro" id="IPR011650">
    <property type="entry name" value="Peptidase_M20_dimer"/>
</dbReference>